<feature type="compositionally biased region" description="Pro residues" evidence="6">
    <location>
        <begin position="242"/>
        <end position="251"/>
    </location>
</feature>
<evidence type="ECO:0000313" key="9">
    <source>
        <dbReference type="EMBL" id="KTB42245.1"/>
    </source>
</evidence>
<feature type="domain" description="MSP" evidence="8">
    <location>
        <begin position="2"/>
        <end position="127"/>
    </location>
</feature>
<comment type="subcellular location">
    <subcellularLocation>
        <location evidence="1">Membrane</location>
        <topology evidence="1">Single-pass type IV membrane protein</topology>
    </subcellularLocation>
</comment>
<evidence type="ECO:0000256" key="2">
    <source>
        <dbReference type="ARBA" id="ARBA00008932"/>
    </source>
</evidence>
<evidence type="ECO:0000256" key="1">
    <source>
        <dbReference type="ARBA" id="ARBA00004211"/>
    </source>
</evidence>
<dbReference type="InterPro" id="IPR013783">
    <property type="entry name" value="Ig-like_fold"/>
</dbReference>
<dbReference type="GO" id="GO:0005789">
    <property type="term" value="C:endoplasmic reticulum membrane"/>
    <property type="evidence" value="ECO:0007669"/>
    <property type="project" value="InterPro"/>
</dbReference>
<dbReference type="PANTHER" id="PTHR10809">
    <property type="entry name" value="VESICLE-ASSOCIATED MEMBRANE PROTEIN-ASSOCIATED PROTEIN"/>
    <property type="match status" value="1"/>
</dbReference>
<feature type="compositionally biased region" description="Polar residues" evidence="6">
    <location>
        <begin position="167"/>
        <end position="176"/>
    </location>
</feature>
<dbReference type="GO" id="GO:0033149">
    <property type="term" value="F:FFAT motif binding"/>
    <property type="evidence" value="ECO:0007669"/>
    <property type="project" value="TreeGrafter"/>
</dbReference>
<dbReference type="PROSITE" id="PS50202">
    <property type="entry name" value="MSP"/>
    <property type="match status" value="1"/>
</dbReference>
<accession>A0A0W0G1G1</accession>
<evidence type="ECO:0000256" key="5">
    <source>
        <dbReference type="ARBA" id="ARBA00023136"/>
    </source>
</evidence>
<dbReference type="GO" id="GO:0005886">
    <property type="term" value="C:plasma membrane"/>
    <property type="evidence" value="ECO:0007669"/>
    <property type="project" value="TreeGrafter"/>
</dbReference>
<protein>
    <submittedName>
        <fullName evidence="9">Putative VAMP-associated protein</fullName>
    </submittedName>
</protein>
<evidence type="ECO:0000256" key="3">
    <source>
        <dbReference type="ARBA" id="ARBA00022692"/>
    </source>
</evidence>
<dbReference type="SUPFAM" id="SSF49354">
    <property type="entry name" value="PapD-like"/>
    <property type="match status" value="1"/>
</dbReference>
<comment type="caution">
    <text evidence="9">The sequence shown here is derived from an EMBL/GenBank/DDBJ whole genome shotgun (WGS) entry which is preliminary data.</text>
</comment>
<sequence>MSVYLNPSSSLGFQRPLTVLVKRTLTISNPHDQPVAFKVKTTAPKLYCVRPNSGRIEAGQSAEVAVMLQPLKEEPPLNAKCKDKFLIQSTLITPEKEQKPLAEIWSTQEGGSEDDVVHQQKLKVTYLPPEGQTLVEEDESAPHQREDDNAANQSSIMAGDSAFNTVRQQPSVNGHTNGLPDFQPPSQMNANTSHHEDFLAAREESHEEPEHPPPVSVLVQPSTERSPPVDSVPSRTSAAPSVAPPAPPAPVPARVATPPAPAPSAALEGELKEARAEIERLRVLLAAAAPPTELRRRTRRLSDDMTTVPGSDVGTAIDDAPMPQEGVPLQVVVVISLLVFITTYVFF</sequence>
<dbReference type="Gene3D" id="2.60.40.10">
    <property type="entry name" value="Immunoglobulins"/>
    <property type="match status" value="1"/>
</dbReference>
<keyword evidence="4 7" id="KW-1133">Transmembrane helix</keyword>
<dbReference type="AlphaFoldDB" id="A0A0W0G1G1"/>
<dbReference type="InterPro" id="IPR000535">
    <property type="entry name" value="MSP_dom"/>
</dbReference>
<evidence type="ECO:0000256" key="6">
    <source>
        <dbReference type="SAM" id="MobiDB-lite"/>
    </source>
</evidence>
<dbReference type="Proteomes" id="UP000054988">
    <property type="component" value="Unassembled WGS sequence"/>
</dbReference>
<feature type="region of interest" description="Disordered" evidence="6">
    <location>
        <begin position="125"/>
        <end position="152"/>
    </location>
</feature>
<keyword evidence="3 7" id="KW-0812">Transmembrane</keyword>
<dbReference type="GO" id="GO:0061817">
    <property type="term" value="P:endoplasmic reticulum-plasma membrane tethering"/>
    <property type="evidence" value="ECO:0007669"/>
    <property type="project" value="TreeGrafter"/>
</dbReference>
<dbReference type="Pfam" id="PF00635">
    <property type="entry name" value="Motile_Sperm"/>
    <property type="match status" value="1"/>
</dbReference>
<reference evidence="9 10" key="1">
    <citation type="submission" date="2015-12" db="EMBL/GenBank/DDBJ databases">
        <title>Draft genome sequence of Moniliophthora roreri, the causal agent of frosty pod rot of cacao.</title>
        <authorList>
            <person name="Aime M.C."/>
            <person name="Diaz-Valderrama J.R."/>
            <person name="Kijpornyongpan T."/>
            <person name="Phillips-Mora W."/>
        </authorList>
    </citation>
    <scope>NUCLEOTIDE SEQUENCE [LARGE SCALE GENOMIC DNA]</scope>
    <source>
        <strain evidence="9 10">MCA 2952</strain>
    </source>
</reference>
<feature type="compositionally biased region" description="Low complexity" evidence="6">
    <location>
        <begin position="231"/>
        <end position="241"/>
    </location>
</feature>
<evidence type="ECO:0000259" key="8">
    <source>
        <dbReference type="PROSITE" id="PS50202"/>
    </source>
</evidence>
<feature type="region of interest" description="Disordered" evidence="6">
    <location>
        <begin position="167"/>
        <end position="267"/>
    </location>
</feature>
<organism evidence="9 10">
    <name type="scientific">Moniliophthora roreri</name>
    <name type="common">Frosty pod rot fungus</name>
    <name type="synonym">Monilia roreri</name>
    <dbReference type="NCBI Taxonomy" id="221103"/>
    <lineage>
        <taxon>Eukaryota</taxon>
        <taxon>Fungi</taxon>
        <taxon>Dikarya</taxon>
        <taxon>Basidiomycota</taxon>
        <taxon>Agaricomycotina</taxon>
        <taxon>Agaricomycetes</taxon>
        <taxon>Agaricomycetidae</taxon>
        <taxon>Agaricales</taxon>
        <taxon>Marasmiineae</taxon>
        <taxon>Marasmiaceae</taxon>
        <taxon>Moniliophthora</taxon>
    </lineage>
</organism>
<proteinExistence type="inferred from homology"/>
<dbReference type="GO" id="GO:0090158">
    <property type="term" value="P:endoplasmic reticulum membrane organization"/>
    <property type="evidence" value="ECO:0007669"/>
    <property type="project" value="TreeGrafter"/>
</dbReference>
<dbReference type="InterPro" id="IPR008962">
    <property type="entry name" value="PapD-like_sf"/>
</dbReference>
<feature type="transmembrane region" description="Helical" evidence="7">
    <location>
        <begin position="327"/>
        <end position="346"/>
    </location>
</feature>
<gene>
    <name evidence="9" type="ORF">WG66_5191</name>
</gene>
<keyword evidence="5 7" id="KW-0472">Membrane</keyword>
<feature type="compositionally biased region" description="Basic and acidic residues" evidence="6">
    <location>
        <begin position="193"/>
        <end position="211"/>
    </location>
</feature>
<dbReference type="EMBL" id="LATX01001365">
    <property type="protein sequence ID" value="KTB42245.1"/>
    <property type="molecule type" value="Genomic_DNA"/>
</dbReference>
<evidence type="ECO:0000313" key="10">
    <source>
        <dbReference type="Proteomes" id="UP000054988"/>
    </source>
</evidence>
<dbReference type="InterPro" id="IPR016763">
    <property type="entry name" value="VAP"/>
</dbReference>
<dbReference type="PANTHER" id="PTHR10809:SF6">
    <property type="entry name" value="AT11025P-RELATED"/>
    <property type="match status" value="1"/>
</dbReference>
<evidence type="ECO:0000256" key="4">
    <source>
        <dbReference type="ARBA" id="ARBA00022989"/>
    </source>
</evidence>
<dbReference type="eggNOG" id="KOG0439">
    <property type="taxonomic scope" value="Eukaryota"/>
</dbReference>
<comment type="similarity">
    <text evidence="2">Belongs to the VAMP-associated protein (VAP) (TC 9.B.17) family.</text>
</comment>
<name>A0A0W0G1G1_MONRR</name>
<evidence type="ECO:0000256" key="7">
    <source>
        <dbReference type="SAM" id="Phobius"/>
    </source>
</evidence>